<evidence type="ECO:0000256" key="5">
    <source>
        <dbReference type="PIRSR" id="PIRSR036666-50"/>
    </source>
</evidence>
<evidence type="ECO:0000256" key="1">
    <source>
        <dbReference type="ARBA" id="ARBA00008779"/>
    </source>
</evidence>
<dbReference type="InterPro" id="IPR017850">
    <property type="entry name" value="Alkaline_phosphatase_core_sf"/>
</dbReference>
<proteinExistence type="inferred from homology"/>
<dbReference type="PIRSF" id="PIRSF036666">
    <property type="entry name" value="G6S"/>
    <property type="match status" value="1"/>
</dbReference>
<evidence type="ECO:0000313" key="7">
    <source>
        <dbReference type="EMBL" id="SDL61918.1"/>
    </source>
</evidence>
<dbReference type="PROSITE" id="PS00523">
    <property type="entry name" value="SULFATASE_1"/>
    <property type="match status" value="1"/>
</dbReference>
<reference evidence="7 8" key="1">
    <citation type="submission" date="2016-10" db="EMBL/GenBank/DDBJ databases">
        <authorList>
            <person name="de Groot N.N."/>
        </authorList>
    </citation>
    <scope>NUCLEOTIDE SEQUENCE [LARGE SCALE GENOMIC DNA]</scope>
    <source>
        <strain evidence="7 8">CGMCC 4.6533</strain>
    </source>
</reference>
<dbReference type="SUPFAM" id="SSF53649">
    <property type="entry name" value="Alkaline phosphatase-like"/>
    <property type="match status" value="1"/>
</dbReference>
<dbReference type="InterPro" id="IPR024607">
    <property type="entry name" value="Sulfatase_CS"/>
</dbReference>
<dbReference type="PROSITE" id="PS00149">
    <property type="entry name" value="SULFATASE_2"/>
    <property type="match status" value="1"/>
</dbReference>
<keyword evidence="4" id="KW-0325">Glycoprotein</keyword>
<gene>
    <name evidence="7" type="ORF">SAMN05421869_12829</name>
</gene>
<dbReference type="EMBL" id="FNDJ01000028">
    <property type="protein sequence ID" value="SDL61918.1"/>
    <property type="molecule type" value="Genomic_DNA"/>
</dbReference>
<evidence type="ECO:0000256" key="2">
    <source>
        <dbReference type="ARBA" id="ARBA00022729"/>
    </source>
</evidence>
<dbReference type="RefSeq" id="WP_176993670.1">
    <property type="nucleotide sequence ID" value="NZ_FNDJ01000028.1"/>
</dbReference>
<dbReference type="GO" id="GO:0008449">
    <property type="term" value="F:N-acetylglucosamine-6-sulfatase activity"/>
    <property type="evidence" value="ECO:0007669"/>
    <property type="project" value="InterPro"/>
</dbReference>
<dbReference type="CDD" id="cd16147">
    <property type="entry name" value="G6S"/>
    <property type="match status" value="1"/>
</dbReference>
<feature type="modified residue" description="3-oxoalanine (Cys)" evidence="5">
    <location>
        <position position="82"/>
    </location>
</feature>
<evidence type="ECO:0000256" key="4">
    <source>
        <dbReference type="ARBA" id="ARBA00023180"/>
    </source>
</evidence>
<comment type="PTM">
    <text evidence="5">The conversion to 3-oxoalanine (also known as C-formylglycine, FGly), of a serine or cysteine residue in prokaryotes and of a cysteine residue in eukaryotes, is critical for catalytic activity.</text>
</comment>
<dbReference type="PANTHER" id="PTHR43108:SF8">
    <property type="entry name" value="SD21168P"/>
    <property type="match status" value="1"/>
</dbReference>
<dbReference type="STRING" id="633440.SAMN05421869_12829"/>
<evidence type="ECO:0000256" key="3">
    <source>
        <dbReference type="ARBA" id="ARBA00022801"/>
    </source>
</evidence>
<accession>A0A1G9LJA3</accession>
<comment type="similarity">
    <text evidence="1">Belongs to the sulfatase family.</text>
</comment>
<organism evidence="7 8">
    <name type="scientific">Nonomuraea jiangxiensis</name>
    <dbReference type="NCBI Taxonomy" id="633440"/>
    <lineage>
        <taxon>Bacteria</taxon>
        <taxon>Bacillati</taxon>
        <taxon>Actinomycetota</taxon>
        <taxon>Actinomycetes</taxon>
        <taxon>Streptosporangiales</taxon>
        <taxon>Streptosporangiaceae</taxon>
        <taxon>Nonomuraea</taxon>
    </lineage>
</organism>
<sequence>MSARPRLSRLLTILLALTGMAALIGGTVDGGTRAAAQPKPNVVVIMVDDMNMYALQYLDNVRSLLAEPGTTFDNSVVSYSLCCPSRATFMTGQYAHNHGVLGNEPPDGGYQKLPAAETLPVWLGRSGYDTGHVGKYLNGYGRADPTEIPPGWAEWYGSVDPSTYRMWGYTLNENGVLRTYGSPDVEDPALYQTDVYAGKAVDYIRRKAPADKPFFLSFAPLAPHGEGAAGGDLSQRNPRPAPRHLGALDDVTLPKPPGFDEADVSDKPAAVRNRPRIGAAAQARMQNVVLKGRLESLLSVDEAVAGIVAALRESGELANTLIVFTSDNGWMQGEHRIRNGKVVPYEESIRVPLIMRGPGLPAGRHVKTLASNVDLVPTILDVADATPAITLDGRSLLPIVADPAMIPRGIVIETGPKTNGTNWYVGLRAPRWKYIEHSTGELELYDLQRDPYELTSMHADPRYADTRQALASRLAGLRTCAGDACRQWTPVPGPRP</sequence>
<name>A0A1G9LJA3_9ACTN</name>
<dbReference type="GO" id="GO:0030203">
    <property type="term" value="P:glycosaminoglycan metabolic process"/>
    <property type="evidence" value="ECO:0007669"/>
    <property type="project" value="InterPro"/>
</dbReference>
<keyword evidence="8" id="KW-1185">Reference proteome</keyword>
<dbReference type="InterPro" id="IPR012251">
    <property type="entry name" value="GlcNAc_6-SO4ase"/>
</dbReference>
<feature type="domain" description="Sulfatase N-terminal" evidence="6">
    <location>
        <begin position="40"/>
        <end position="384"/>
    </location>
</feature>
<dbReference type="AlphaFoldDB" id="A0A1G9LJA3"/>
<evidence type="ECO:0000259" key="6">
    <source>
        <dbReference type="Pfam" id="PF00884"/>
    </source>
</evidence>
<dbReference type="Gene3D" id="3.40.720.10">
    <property type="entry name" value="Alkaline Phosphatase, subunit A"/>
    <property type="match status" value="1"/>
</dbReference>
<keyword evidence="2" id="KW-0732">Signal</keyword>
<keyword evidence="3" id="KW-0378">Hydrolase</keyword>
<dbReference type="InterPro" id="IPR000917">
    <property type="entry name" value="Sulfatase_N"/>
</dbReference>
<protein>
    <submittedName>
        <fullName evidence="7">Arylsulfatase A</fullName>
    </submittedName>
</protein>
<dbReference type="PANTHER" id="PTHR43108">
    <property type="entry name" value="N-ACETYLGLUCOSAMINE-6-SULFATASE FAMILY MEMBER"/>
    <property type="match status" value="1"/>
</dbReference>
<dbReference type="Proteomes" id="UP000199202">
    <property type="component" value="Unassembled WGS sequence"/>
</dbReference>
<evidence type="ECO:0000313" key="8">
    <source>
        <dbReference type="Proteomes" id="UP000199202"/>
    </source>
</evidence>
<dbReference type="Pfam" id="PF00884">
    <property type="entry name" value="Sulfatase"/>
    <property type="match status" value="1"/>
</dbReference>